<dbReference type="GO" id="GO:0032991">
    <property type="term" value="C:protein-containing complex"/>
    <property type="evidence" value="ECO:0007669"/>
    <property type="project" value="UniProtKB-ARBA"/>
</dbReference>
<evidence type="ECO:0000256" key="1">
    <source>
        <dbReference type="SAM" id="SignalP"/>
    </source>
</evidence>
<comment type="caution">
    <text evidence="2">The sequence shown here is derived from an EMBL/GenBank/DDBJ whole genome shotgun (WGS) entry which is preliminary data.</text>
</comment>
<evidence type="ECO:0000313" key="2">
    <source>
        <dbReference type="EMBL" id="OXA42338.1"/>
    </source>
</evidence>
<gene>
    <name evidence="2" type="ORF">Fcan01_22697</name>
</gene>
<accession>A0A226DBQ1</accession>
<keyword evidence="3" id="KW-1185">Reference proteome</keyword>
<keyword evidence="1" id="KW-0732">Signal</keyword>
<reference evidence="2 3" key="1">
    <citation type="submission" date="2015-12" db="EMBL/GenBank/DDBJ databases">
        <title>The genome of Folsomia candida.</title>
        <authorList>
            <person name="Faddeeva A."/>
            <person name="Derks M.F."/>
            <person name="Anvar Y."/>
            <person name="Smit S."/>
            <person name="Van Straalen N."/>
            <person name="Roelofs D."/>
        </authorList>
    </citation>
    <scope>NUCLEOTIDE SEQUENCE [LARGE SCALE GENOMIC DNA]</scope>
    <source>
        <strain evidence="2 3">VU population</strain>
        <tissue evidence="2">Whole body</tissue>
    </source>
</reference>
<dbReference type="Gene3D" id="3.40.50.410">
    <property type="entry name" value="von Willebrand factor, type A domain"/>
    <property type="match status" value="1"/>
</dbReference>
<name>A0A226DBQ1_FOLCA</name>
<dbReference type="AlphaFoldDB" id="A0A226DBQ1"/>
<feature type="signal peptide" evidence="1">
    <location>
        <begin position="1"/>
        <end position="20"/>
    </location>
</feature>
<sequence>MINYFALIALLFFYTTPARSSWIELVGRKQAPDTTEFHLLATDQYPSLHRHRSNKVTNSGKNPKVHLHSNPAKWHENDDAFLSLEEDELPCRSEESAKIVLVFDGKYPFYLTPHDPKYDWSDSKFCKELAQTGELTSLIERMFTLFSFSSIGVTSYSDWKTTSDDNLYCYNLRDPKLRPDSSFYPSIYPKNAFPQNGTLGWDSVLNAILYTVMEGNIDWKSPKKVIIFISNNNWKWEGDSNNKKGPEYQLPSITMDMMGDKRDTFCGYRPVSKKLFFDLTENYKIIGLLTPNGSNVANNFFNDPPKNEENYKMLRISKTDAEAARSIPSILFPALRPYLCTCKVVYEYALVVDTTMTFVDTFRSPSLPNYVNGSYLTRLLRVVEPVVRKLSRENQNSKFHLTIFGDYPTEQNGNLSDTFCYKYVMTTSHVNVFLNAIKSIDSTYGGRDKDESSLTAILYTAKEPKIKWTMESTPHTNKVVRIIAVATDAYFKLPDEIPPLYAGPEYSFPVPEGYADCNYGPPKLSTIIKLMEVDEFYLTPMIYGYSPQNNWDRAFIQMWTRWYWFGDMYDDA</sequence>
<proteinExistence type="predicted"/>
<organism evidence="2 3">
    <name type="scientific">Folsomia candida</name>
    <name type="common">Springtail</name>
    <dbReference type="NCBI Taxonomy" id="158441"/>
    <lineage>
        <taxon>Eukaryota</taxon>
        <taxon>Metazoa</taxon>
        <taxon>Ecdysozoa</taxon>
        <taxon>Arthropoda</taxon>
        <taxon>Hexapoda</taxon>
        <taxon>Collembola</taxon>
        <taxon>Entomobryomorpha</taxon>
        <taxon>Isotomoidea</taxon>
        <taxon>Isotomidae</taxon>
        <taxon>Proisotominae</taxon>
        <taxon>Folsomia</taxon>
    </lineage>
</organism>
<dbReference type="Proteomes" id="UP000198287">
    <property type="component" value="Unassembled WGS sequence"/>
</dbReference>
<evidence type="ECO:0000313" key="3">
    <source>
        <dbReference type="Proteomes" id="UP000198287"/>
    </source>
</evidence>
<dbReference type="EMBL" id="LNIX01000026">
    <property type="protein sequence ID" value="OXA42338.1"/>
    <property type="molecule type" value="Genomic_DNA"/>
</dbReference>
<feature type="chain" id="PRO_5012126865" evidence="1">
    <location>
        <begin position="21"/>
        <end position="572"/>
    </location>
</feature>
<protein>
    <submittedName>
        <fullName evidence="2">Uncharacterized protein</fullName>
    </submittedName>
</protein>
<dbReference type="InterPro" id="IPR036465">
    <property type="entry name" value="vWFA_dom_sf"/>
</dbReference>